<organism evidence="3">
    <name type="scientific">Pyrenophora teres f. teres (strain 0-1)</name>
    <name type="common">Barley net blotch fungus</name>
    <name type="synonym">Drechslera teres f. teres</name>
    <dbReference type="NCBI Taxonomy" id="861557"/>
    <lineage>
        <taxon>Eukaryota</taxon>
        <taxon>Fungi</taxon>
        <taxon>Dikarya</taxon>
        <taxon>Ascomycota</taxon>
        <taxon>Pezizomycotina</taxon>
        <taxon>Dothideomycetes</taxon>
        <taxon>Pleosporomycetidae</taxon>
        <taxon>Pleosporales</taxon>
        <taxon>Pleosporineae</taxon>
        <taxon>Pleosporaceae</taxon>
        <taxon>Pyrenophora</taxon>
    </lineage>
</organism>
<feature type="region of interest" description="Disordered" evidence="1">
    <location>
        <begin position="1"/>
        <end position="75"/>
    </location>
</feature>
<sequence length="75" mass="8198">MSNGPQDISNGPQCPAPTVSSAHSIQRPNCRVQGNETTRSELANRYLENSVYDNHHGGRQFSQDSQSVTSKPTLL</sequence>
<dbReference type="AlphaFoldDB" id="E3RKR2"/>
<protein>
    <submittedName>
        <fullName evidence="2">Uncharacterized protein</fullName>
    </submittedName>
</protein>
<proteinExistence type="predicted"/>
<evidence type="ECO:0000256" key="1">
    <source>
        <dbReference type="SAM" id="MobiDB-lite"/>
    </source>
</evidence>
<accession>E3RKR2</accession>
<feature type="compositionally biased region" description="Polar residues" evidence="1">
    <location>
        <begin position="60"/>
        <end position="75"/>
    </location>
</feature>
<dbReference type="HOGENOM" id="CLU_2672304_0_0_1"/>
<gene>
    <name evidence="2" type="ORF">PTT_08849</name>
</gene>
<name>E3RKR2_PYRTT</name>
<reference evidence="2 3" key="1">
    <citation type="journal article" date="2010" name="Genome Biol.">
        <title>A first genome assembly of the barley fungal pathogen Pyrenophora teres f. teres.</title>
        <authorList>
            <person name="Ellwood S.R."/>
            <person name="Liu Z."/>
            <person name="Syme R.A."/>
            <person name="Lai Z."/>
            <person name="Hane J.K."/>
            <person name="Keiper F."/>
            <person name="Moffat C.S."/>
            <person name="Oliver R.P."/>
            <person name="Friesen T.L."/>
        </authorList>
    </citation>
    <scope>NUCLEOTIDE SEQUENCE [LARGE SCALE GENOMIC DNA]</scope>
    <source>
        <strain evidence="2 3">0-1</strain>
    </source>
</reference>
<evidence type="ECO:0000313" key="3">
    <source>
        <dbReference type="Proteomes" id="UP000001067"/>
    </source>
</evidence>
<dbReference type="Proteomes" id="UP000001067">
    <property type="component" value="Unassembled WGS sequence"/>
</dbReference>
<dbReference type="KEGG" id="pte:PTT_08849"/>
<evidence type="ECO:0000313" key="2">
    <source>
        <dbReference type="EMBL" id="EFQ93687.1"/>
    </source>
</evidence>
<feature type="compositionally biased region" description="Polar residues" evidence="1">
    <location>
        <begin position="1"/>
        <end position="41"/>
    </location>
</feature>
<keyword evidence="3" id="KW-1185">Reference proteome</keyword>
<dbReference type="EMBL" id="GL533690">
    <property type="protein sequence ID" value="EFQ93687.1"/>
    <property type="molecule type" value="Genomic_DNA"/>
</dbReference>